<keyword evidence="2" id="KW-1185">Reference proteome</keyword>
<dbReference type="Proteomes" id="UP000243606">
    <property type="component" value="Unassembled WGS sequence"/>
</dbReference>
<organism evidence="1 2">
    <name type="scientific">Pseudomonas guineae</name>
    <dbReference type="NCBI Taxonomy" id="425504"/>
    <lineage>
        <taxon>Bacteria</taxon>
        <taxon>Pseudomonadati</taxon>
        <taxon>Pseudomonadota</taxon>
        <taxon>Gammaproteobacteria</taxon>
        <taxon>Pseudomonadales</taxon>
        <taxon>Pseudomonadaceae</taxon>
        <taxon>Pseudomonas</taxon>
    </lineage>
</organism>
<dbReference type="PROSITE" id="PS51257">
    <property type="entry name" value="PROKAR_LIPOPROTEIN"/>
    <property type="match status" value="1"/>
</dbReference>
<evidence type="ECO:0008006" key="3">
    <source>
        <dbReference type="Google" id="ProtNLM"/>
    </source>
</evidence>
<dbReference type="AlphaFoldDB" id="A0A1I3M8V1"/>
<sequence length="124" mass="14077">MRMNTAPIAWVKLSACGVFALLLGGCQSTRELLQAEGYPPVFVDGFEAGCSSGRQAAGGLDDFRKDVPRYLAAPLYAQGWDDGFRQCQARLQSEFTREQFDDDWRDREWRTHVDQAMAQALRRR</sequence>
<reference evidence="2" key="1">
    <citation type="submission" date="2016-10" db="EMBL/GenBank/DDBJ databases">
        <authorList>
            <person name="Varghese N."/>
            <person name="Submissions S."/>
        </authorList>
    </citation>
    <scope>NUCLEOTIDE SEQUENCE [LARGE SCALE GENOMIC DNA]</scope>
    <source>
        <strain evidence="2">LMG 24016</strain>
    </source>
</reference>
<dbReference type="EMBL" id="FOQL01000004">
    <property type="protein sequence ID" value="SFI93421.1"/>
    <property type="molecule type" value="Genomic_DNA"/>
</dbReference>
<gene>
    <name evidence="1" type="ORF">SAMN05216206_3205</name>
</gene>
<dbReference type="STRING" id="425504.SAMN05216206_3205"/>
<protein>
    <recommendedName>
        <fullName evidence="3">Lipoprotein</fullName>
    </recommendedName>
</protein>
<evidence type="ECO:0000313" key="1">
    <source>
        <dbReference type="EMBL" id="SFI93421.1"/>
    </source>
</evidence>
<evidence type="ECO:0000313" key="2">
    <source>
        <dbReference type="Proteomes" id="UP000243606"/>
    </source>
</evidence>
<accession>A0A1I3M8V1</accession>
<proteinExistence type="predicted"/>
<name>A0A1I3M8V1_9PSED</name>